<sequence>MSHLNSADFSISTNRLTISVGIFLTVIVAASRSPHVGDSMANLTRNISDVQNPRNLNDLSMEDWIDRGELWRGKARALRIRIRDRFRVAVDRRRQWPAFSESYNSSTLQRLVLRVRAILGRESLSSPTRSKFYRKRVDKDIDDDSVIIRMLQALAVPLIDKLKEALLNRPEGKPLLTVSNHVASVDDPFVIASLLPPNVMLDSHNLRWTLCATDRCFKNPVTSAFFRSVKVLPVSRGDGLYQKGMDLALLKLNHGGWVHIFPEGSRSRDGGRTMGSAKRGVGRLVIDADNVPLVIPFVHTGMQEVMPIGAHFPRIGKRVTVLIGDPIHFDDLIPGSEDAENDSRGLLYDAVSARIGHRLCELKTQVEKLDLARSLELQNHSTDNIERANKIVHQVDWESFGMESYLPMEEDNSYSTAIKQFTETEHPPQVSESTHCVRLGFSFEGGIVSRIRGYINPSEFMGFAARGLFANGRSWDESHVGGGREVRLLKAWKVFFEENVIQRLSYN</sequence>
<organism evidence="13 14">
    <name type="scientific">Acorus calamus</name>
    <name type="common">Sweet flag</name>
    <dbReference type="NCBI Taxonomy" id="4465"/>
    <lineage>
        <taxon>Eukaryota</taxon>
        <taxon>Viridiplantae</taxon>
        <taxon>Streptophyta</taxon>
        <taxon>Embryophyta</taxon>
        <taxon>Tracheophyta</taxon>
        <taxon>Spermatophyta</taxon>
        <taxon>Magnoliopsida</taxon>
        <taxon>Liliopsida</taxon>
        <taxon>Acoraceae</taxon>
        <taxon>Acorus</taxon>
    </lineage>
</organism>
<keyword evidence="5" id="KW-0999">Mitochondrion inner membrane</keyword>
<gene>
    <name evidence="13" type="ORF">QJS10_CPA05g00431</name>
</gene>
<evidence type="ECO:0000259" key="12">
    <source>
        <dbReference type="SMART" id="SM00563"/>
    </source>
</evidence>
<accession>A0AAV9EX49</accession>
<evidence type="ECO:0000256" key="2">
    <source>
        <dbReference type="ARBA" id="ARBA00010524"/>
    </source>
</evidence>
<dbReference type="PANTHER" id="PTHR12497">
    <property type="entry name" value="TAZ PROTEIN TAFAZZIN"/>
    <property type="match status" value="1"/>
</dbReference>
<evidence type="ECO:0000313" key="13">
    <source>
        <dbReference type="EMBL" id="KAK1317403.1"/>
    </source>
</evidence>
<evidence type="ECO:0000256" key="7">
    <source>
        <dbReference type="ARBA" id="ARBA00023128"/>
    </source>
</evidence>
<keyword evidence="4" id="KW-1000">Mitochondrion outer membrane</keyword>
<protein>
    <submittedName>
        <fullName evidence="13">N-acylphosphatidylethanolamine synthase</fullName>
    </submittedName>
</protein>
<evidence type="ECO:0000256" key="5">
    <source>
        <dbReference type="ARBA" id="ARBA00022792"/>
    </source>
</evidence>
<comment type="caution">
    <text evidence="13">The sequence shown here is derived from an EMBL/GenBank/DDBJ whole genome shotgun (WGS) entry which is preliminary data.</text>
</comment>
<reference evidence="13" key="2">
    <citation type="submission" date="2023-06" db="EMBL/GenBank/DDBJ databases">
        <authorList>
            <person name="Ma L."/>
            <person name="Liu K.-W."/>
            <person name="Li Z."/>
            <person name="Hsiao Y.-Y."/>
            <person name="Qi Y."/>
            <person name="Fu T."/>
            <person name="Tang G."/>
            <person name="Zhang D."/>
            <person name="Sun W.-H."/>
            <person name="Liu D.-K."/>
            <person name="Li Y."/>
            <person name="Chen G.-Z."/>
            <person name="Liu X.-D."/>
            <person name="Liao X.-Y."/>
            <person name="Jiang Y.-T."/>
            <person name="Yu X."/>
            <person name="Hao Y."/>
            <person name="Huang J."/>
            <person name="Zhao X.-W."/>
            <person name="Ke S."/>
            <person name="Chen Y.-Y."/>
            <person name="Wu W.-L."/>
            <person name="Hsu J.-L."/>
            <person name="Lin Y.-F."/>
            <person name="Huang M.-D."/>
            <person name="Li C.-Y."/>
            <person name="Huang L."/>
            <person name="Wang Z.-W."/>
            <person name="Zhao X."/>
            <person name="Zhong W.-Y."/>
            <person name="Peng D.-H."/>
            <person name="Ahmad S."/>
            <person name="Lan S."/>
            <person name="Zhang J.-S."/>
            <person name="Tsai W.-C."/>
            <person name="Van De Peer Y."/>
            <person name="Liu Z.-J."/>
        </authorList>
    </citation>
    <scope>NUCLEOTIDE SEQUENCE</scope>
    <source>
        <strain evidence="13">CP</strain>
        <tissue evidence="13">Leaves</tissue>
    </source>
</reference>
<dbReference type="SMART" id="SM00563">
    <property type="entry name" value="PlsC"/>
    <property type="match status" value="1"/>
</dbReference>
<evidence type="ECO:0000256" key="9">
    <source>
        <dbReference type="ARBA" id="ARBA00023315"/>
    </source>
</evidence>
<dbReference type="PRINTS" id="PR00979">
    <property type="entry name" value="TAFAZZIN"/>
</dbReference>
<keyword evidence="3" id="KW-0808">Transferase</keyword>
<evidence type="ECO:0000256" key="6">
    <source>
        <dbReference type="ARBA" id="ARBA00023098"/>
    </source>
</evidence>
<keyword evidence="6" id="KW-0443">Lipid metabolism</keyword>
<comment type="catalytic activity">
    <reaction evidence="11">
        <text>1'-[1,2-diacyl-sn-glycero-3-phospho],3'-[1-acyl-sn-glycero-3-phospho]-glycerol + a 1,2-diacyl-sn-glycero-3-phosphocholine = a cardiolipin + a 1-acyl-sn-glycero-3-phosphocholine</text>
        <dbReference type="Rhea" id="RHEA:33731"/>
        <dbReference type="ChEBI" id="CHEBI:57643"/>
        <dbReference type="ChEBI" id="CHEBI:58168"/>
        <dbReference type="ChEBI" id="CHEBI:62237"/>
        <dbReference type="ChEBI" id="CHEBI:64743"/>
    </reaction>
    <physiologicalReaction direction="left-to-right" evidence="11">
        <dbReference type="Rhea" id="RHEA:33732"/>
    </physiologicalReaction>
    <physiologicalReaction direction="right-to-left" evidence="11">
        <dbReference type="Rhea" id="RHEA:33733"/>
    </physiologicalReaction>
</comment>
<keyword evidence="7" id="KW-0496">Mitochondrion</keyword>
<dbReference type="EMBL" id="JAUJYO010000005">
    <property type="protein sequence ID" value="KAK1317403.1"/>
    <property type="molecule type" value="Genomic_DNA"/>
</dbReference>
<dbReference type="GO" id="GO:0006644">
    <property type="term" value="P:phospholipid metabolic process"/>
    <property type="evidence" value="ECO:0007669"/>
    <property type="project" value="InterPro"/>
</dbReference>
<dbReference type="SUPFAM" id="SSF69593">
    <property type="entry name" value="Glycerol-3-phosphate (1)-acyltransferase"/>
    <property type="match status" value="1"/>
</dbReference>
<evidence type="ECO:0000256" key="8">
    <source>
        <dbReference type="ARBA" id="ARBA00023136"/>
    </source>
</evidence>
<dbReference type="GO" id="GO:0005743">
    <property type="term" value="C:mitochondrial inner membrane"/>
    <property type="evidence" value="ECO:0007669"/>
    <property type="project" value="UniProtKB-SubCell"/>
</dbReference>
<comment type="subcellular location">
    <subcellularLocation>
        <location evidence="1">Mitochondrion inner membrane</location>
        <topology evidence="1">Peripheral membrane protein</topology>
        <orientation evidence="1">Intermembrane side</orientation>
    </subcellularLocation>
    <subcellularLocation>
        <location evidence="10">Mitochondrion outer membrane</location>
        <topology evidence="10">Peripheral membrane protein</topology>
        <orientation evidence="10">Intermembrane side</orientation>
    </subcellularLocation>
</comment>
<keyword evidence="8" id="KW-0472">Membrane</keyword>
<dbReference type="InterPro" id="IPR002123">
    <property type="entry name" value="Plipid/glycerol_acylTrfase"/>
</dbReference>
<dbReference type="AlphaFoldDB" id="A0AAV9EX49"/>
<keyword evidence="9" id="KW-0012">Acyltransferase</keyword>
<proteinExistence type="inferred from homology"/>
<dbReference type="CDD" id="cd07989">
    <property type="entry name" value="LPLAT_AGPAT-like"/>
    <property type="match status" value="1"/>
</dbReference>
<evidence type="ECO:0000256" key="1">
    <source>
        <dbReference type="ARBA" id="ARBA00004137"/>
    </source>
</evidence>
<dbReference type="GO" id="GO:0005741">
    <property type="term" value="C:mitochondrial outer membrane"/>
    <property type="evidence" value="ECO:0007669"/>
    <property type="project" value="UniProtKB-SubCell"/>
</dbReference>
<evidence type="ECO:0000313" key="14">
    <source>
        <dbReference type="Proteomes" id="UP001180020"/>
    </source>
</evidence>
<evidence type="ECO:0000256" key="11">
    <source>
        <dbReference type="ARBA" id="ARBA00047906"/>
    </source>
</evidence>
<dbReference type="GO" id="GO:0008374">
    <property type="term" value="F:O-acyltransferase activity"/>
    <property type="evidence" value="ECO:0007669"/>
    <property type="project" value="TreeGrafter"/>
</dbReference>
<dbReference type="PANTHER" id="PTHR12497:SF0">
    <property type="entry name" value="TAFAZZIN"/>
    <property type="match status" value="1"/>
</dbReference>
<evidence type="ECO:0000256" key="4">
    <source>
        <dbReference type="ARBA" id="ARBA00022787"/>
    </source>
</evidence>
<dbReference type="Proteomes" id="UP001180020">
    <property type="component" value="Unassembled WGS sequence"/>
</dbReference>
<keyword evidence="14" id="KW-1185">Reference proteome</keyword>
<feature type="domain" description="Phospholipid/glycerol acyltransferase" evidence="12">
    <location>
        <begin position="175"/>
        <end position="302"/>
    </location>
</feature>
<evidence type="ECO:0000256" key="10">
    <source>
        <dbReference type="ARBA" id="ARBA00024323"/>
    </source>
</evidence>
<name>A0AAV9EX49_ACOCL</name>
<comment type="similarity">
    <text evidence="2">Belongs to the taffazin family.</text>
</comment>
<dbReference type="Pfam" id="PF01553">
    <property type="entry name" value="Acyltransferase"/>
    <property type="match status" value="1"/>
</dbReference>
<reference evidence="13" key="1">
    <citation type="journal article" date="2023" name="Nat. Commun.">
        <title>Diploid and tetraploid genomes of Acorus and the evolution of monocots.</title>
        <authorList>
            <person name="Ma L."/>
            <person name="Liu K.W."/>
            <person name="Li Z."/>
            <person name="Hsiao Y.Y."/>
            <person name="Qi Y."/>
            <person name="Fu T."/>
            <person name="Tang G.D."/>
            <person name="Zhang D."/>
            <person name="Sun W.H."/>
            <person name="Liu D.K."/>
            <person name="Li Y."/>
            <person name="Chen G.Z."/>
            <person name="Liu X.D."/>
            <person name="Liao X.Y."/>
            <person name="Jiang Y.T."/>
            <person name="Yu X."/>
            <person name="Hao Y."/>
            <person name="Huang J."/>
            <person name="Zhao X.W."/>
            <person name="Ke S."/>
            <person name="Chen Y.Y."/>
            <person name="Wu W.L."/>
            <person name="Hsu J.L."/>
            <person name="Lin Y.F."/>
            <person name="Huang M.D."/>
            <person name="Li C.Y."/>
            <person name="Huang L."/>
            <person name="Wang Z.W."/>
            <person name="Zhao X."/>
            <person name="Zhong W.Y."/>
            <person name="Peng D.H."/>
            <person name="Ahmad S."/>
            <person name="Lan S."/>
            <person name="Zhang J.S."/>
            <person name="Tsai W.C."/>
            <person name="Van de Peer Y."/>
            <person name="Liu Z.J."/>
        </authorList>
    </citation>
    <scope>NUCLEOTIDE SEQUENCE</scope>
    <source>
        <strain evidence="13">CP</strain>
    </source>
</reference>
<evidence type="ECO:0000256" key="3">
    <source>
        <dbReference type="ARBA" id="ARBA00022679"/>
    </source>
</evidence>
<dbReference type="InterPro" id="IPR000872">
    <property type="entry name" value="Tafazzin"/>
</dbReference>